<name>A0A1M6JPJ2_9CLOT</name>
<dbReference type="AlphaFoldDB" id="A0A1M6JPJ2"/>
<feature type="transmembrane region" description="Helical" evidence="1">
    <location>
        <begin position="139"/>
        <end position="166"/>
    </location>
</feature>
<dbReference type="Pfam" id="PF12822">
    <property type="entry name" value="ECF_trnsprt"/>
    <property type="match status" value="1"/>
</dbReference>
<dbReference type="Gene3D" id="1.10.1760.20">
    <property type="match status" value="1"/>
</dbReference>
<accession>A0A1M6JPJ2</accession>
<organism evidence="2 3">
    <name type="scientific">Hathewaya proteolytica DSM 3090</name>
    <dbReference type="NCBI Taxonomy" id="1121331"/>
    <lineage>
        <taxon>Bacteria</taxon>
        <taxon>Bacillati</taxon>
        <taxon>Bacillota</taxon>
        <taxon>Clostridia</taxon>
        <taxon>Eubacteriales</taxon>
        <taxon>Clostridiaceae</taxon>
        <taxon>Hathewaya</taxon>
    </lineage>
</organism>
<proteinExistence type="predicted"/>
<evidence type="ECO:0000313" key="2">
    <source>
        <dbReference type="EMBL" id="SHJ48590.1"/>
    </source>
</evidence>
<feature type="transmembrane region" description="Helical" evidence="1">
    <location>
        <begin position="105"/>
        <end position="127"/>
    </location>
</feature>
<protein>
    <submittedName>
        <fullName evidence="2">Thiamine transporter ThiT</fullName>
    </submittedName>
</protein>
<dbReference type="Proteomes" id="UP000183952">
    <property type="component" value="Unassembled WGS sequence"/>
</dbReference>
<keyword evidence="1" id="KW-0472">Membrane</keyword>
<reference evidence="2 3" key="1">
    <citation type="submission" date="2016-11" db="EMBL/GenBank/DDBJ databases">
        <authorList>
            <person name="Jaros S."/>
            <person name="Januszkiewicz K."/>
            <person name="Wedrychowicz H."/>
        </authorList>
    </citation>
    <scope>NUCLEOTIDE SEQUENCE [LARGE SCALE GENOMIC DNA]</scope>
    <source>
        <strain evidence="2 3">DSM 3090</strain>
    </source>
</reference>
<keyword evidence="1" id="KW-1133">Transmembrane helix</keyword>
<feature type="transmembrane region" description="Helical" evidence="1">
    <location>
        <begin position="73"/>
        <end position="93"/>
    </location>
</feature>
<dbReference type="InterPro" id="IPR024529">
    <property type="entry name" value="ECF_trnsprt_substrate-spec"/>
</dbReference>
<dbReference type="OrthoDB" id="9815422at2"/>
<evidence type="ECO:0000313" key="3">
    <source>
        <dbReference type="Proteomes" id="UP000183952"/>
    </source>
</evidence>
<dbReference type="EMBL" id="FRAD01000003">
    <property type="protein sequence ID" value="SHJ48590.1"/>
    <property type="molecule type" value="Genomic_DNA"/>
</dbReference>
<keyword evidence="1" id="KW-0812">Transmembrane</keyword>
<dbReference type="RefSeq" id="WP_072901446.1">
    <property type="nucleotide sequence ID" value="NZ_FRAD01000003.1"/>
</dbReference>
<dbReference type="STRING" id="1121331.SAMN02745248_00270"/>
<dbReference type="GO" id="GO:0022857">
    <property type="term" value="F:transmembrane transporter activity"/>
    <property type="evidence" value="ECO:0007669"/>
    <property type="project" value="InterPro"/>
</dbReference>
<gene>
    <name evidence="2" type="ORF">SAMN02745248_00270</name>
</gene>
<sequence length="183" mass="20161">MNKSKKIVLSGLLLALTMILPFLTGQIPQVGKMLSPMHIPVLIAGFICGWPYAIVIGFIAPFLRFFLFQMPKIFPTGLAMSFELAAYGFLAGILYKKLRKTNANIYVTLIGAMLGGRVVWGIVMFIISMATTVKFSFKIFMTAAFINGIPGIILHIILIPVVVMALKKVGFMKDESVAELSRK</sequence>
<keyword evidence="3" id="KW-1185">Reference proteome</keyword>
<feature type="transmembrane region" description="Helical" evidence="1">
    <location>
        <begin position="41"/>
        <end position="66"/>
    </location>
</feature>
<evidence type="ECO:0000256" key="1">
    <source>
        <dbReference type="SAM" id="Phobius"/>
    </source>
</evidence>